<dbReference type="AlphaFoldDB" id="A0A4Y2FL25"/>
<feature type="region of interest" description="Disordered" evidence="1">
    <location>
        <begin position="159"/>
        <end position="186"/>
    </location>
</feature>
<comment type="caution">
    <text evidence="2">The sequence shown here is derived from an EMBL/GenBank/DDBJ whole genome shotgun (WGS) entry which is preliminary data.</text>
</comment>
<evidence type="ECO:0000256" key="1">
    <source>
        <dbReference type="SAM" id="MobiDB-lite"/>
    </source>
</evidence>
<proteinExistence type="predicted"/>
<gene>
    <name evidence="2" type="ORF">AVEN_35739_1</name>
</gene>
<dbReference type="Proteomes" id="UP000499080">
    <property type="component" value="Unassembled WGS sequence"/>
</dbReference>
<reference evidence="2 3" key="1">
    <citation type="journal article" date="2019" name="Sci. Rep.">
        <title>Orb-weaving spider Araneus ventricosus genome elucidates the spidroin gene catalogue.</title>
        <authorList>
            <person name="Kono N."/>
            <person name="Nakamura H."/>
            <person name="Ohtoshi R."/>
            <person name="Moran D.A.P."/>
            <person name="Shinohara A."/>
            <person name="Yoshida Y."/>
            <person name="Fujiwara M."/>
            <person name="Mori M."/>
            <person name="Tomita M."/>
            <person name="Arakawa K."/>
        </authorList>
    </citation>
    <scope>NUCLEOTIDE SEQUENCE [LARGE SCALE GENOMIC DNA]</scope>
</reference>
<sequence>MPERKSIEKIRPSSPKKDNTSKSAEKSEQPFWKSSTPIGTTEQVEALFAPYLSKALVNNVEMSILRDTGVSIDIVSRNHTRSADLMGETVWVKQPLDLNFTCLPLAKVELQSSEFGHIMTKATIINSKLDSGLYLLSNRMHNLILEAKQKPNLNAVVTRSQHIKQDSQRVGKGKETRRIAYAGRSP</sequence>
<name>A0A4Y2FL25_ARAVE</name>
<feature type="region of interest" description="Disordered" evidence="1">
    <location>
        <begin position="1"/>
        <end position="36"/>
    </location>
</feature>
<accession>A0A4Y2FL25</accession>
<keyword evidence="3" id="KW-1185">Reference proteome</keyword>
<feature type="compositionally biased region" description="Basic and acidic residues" evidence="1">
    <location>
        <begin position="1"/>
        <end position="28"/>
    </location>
</feature>
<organism evidence="2 3">
    <name type="scientific">Araneus ventricosus</name>
    <name type="common">Orbweaver spider</name>
    <name type="synonym">Epeira ventricosa</name>
    <dbReference type="NCBI Taxonomy" id="182803"/>
    <lineage>
        <taxon>Eukaryota</taxon>
        <taxon>Metazoa</taxon>
        <taxon>Ecdysozoa</taxon>
        <taxon>Arthropoda</taxon>
        <taxon>Chelicerata</taxon>
        <taxon>Arachnida</taxon>
        <taxon>Araneae</taxon>
        <taxon>Araneomorphae</taxon>
        <taxon>Entelegynae</taxon>
        <taxon>Araneoidea</taxon>
        <taxon>Araneidae</taxon>
        <taxon>Araneus</taxon>
    </lineage>
</organism>
<feature type="compositionally biased region" description="Basic and acidic residues" evidence="1">
    <location>
        <begin position="163"/>
        <end position="178"/>
    </location>
</feature>
<evidence type="ECO:0000313" key="2">
    <source>
        <dbReference type="EMBL" id="GBM41165.1"/>
    </source>
</evidence>
<protein>
    <submittedName>
        <fullName evidence="2">Uncharacterized protein</fullName>
    </submittedName>
</protein>
<dbReference type="EMBL" id="BGPR01000955">
    <property type="protein sequence ID" value="GBM41165.1"/>
    <property type="molecule type" value="Genomic_DNA"/>
</dbReference>
<evidence type="ECO:0000313" key="3">
    <source>
        <dbReference type="Proteomes" id="UP000499080"/>
    </source>
</evidence>